<keyword evidence="2" id="KW-1185">Reference proteome</keyword>
<organism evidence="1 2">
    <name type="scientific">Nocardioides simplex</name>
    <name type="common">Arthrobacter simplex</name>
    <dbReference type="NCBI Taxonomy" id="2045"/>
    <lineage>
        <taxon>Bacteria</taxon>
        <taxon>Bacillati</taxon>
        <taxon>Actinomycetota</taxon>
        <taxon>Actinomycetes</taxon>
        <taxon>Propionibacteriales</taxon>
        <taxon>Nocardioidaceae</taxon>
        <taxon>Pimelobacter</taxon>
    </lineage>
</organism>
<proteinExistence type="predicted"/>
<reference evidence="1 2" key="1">
    <citation type="journal article" date="2015" name="Genome Announc.">
        <title>Complete Genome Sequence of Steroid-Transforming Nocardioides simplex VKM Ac-2033D.</title>
        <authorList>
            <person name="Shtratnikova V.Y."/>
            <person name="Schelkunov M.I."/>
            <person name="Pekov Y.A."/>
            <person name="Fokina V.V."/>
            <person name="Logacheva M.D."/>
            <person name="Sokolov S.L."/>
            <person name="Bragin E.Y."/>
            <person name="Ashapkin V.V."/>
            <person name="Donova M.V."/>
        </authorList>
    </citation>
    <scope>NUCLEOTIDE SEQUENCE [LARGE SCALE GENOMIC DNA]</scope>
    <source>
        <strain evidence="1 2">VKM Ac-2033D</strain>
    </source>
</reference>
<dbReference type="EMBL" id="CP009896">
    <property type="protein sequence ID" value="AIY15825.1"/>
    <property type="molecule type" value="Genomic_DNA"/>
</dbReference>
<dbReference type="GeneID" id="96607730"/>
<sequence>MNHCAECCFGTGVEADMDCPQHGIPVTASTDLDDTLANIRARAEAATPGPWDIWLGADWVILAPDGNREIARVPEPCGENAVFIAHARADIELLLTLLDQVTTQRDEIQANRDALARKVAEQRAVIARVRDWLAAHPTTHDVRQTEGYWRAQQDLRAALDGADTTTADGSEA</sequence>
<gene>
    <name evidence="1" type="ORF">KR76_01855</name>
</gene>
<dbReference type="STRING" id="2045.KR76_01855"/>
<dbReference type="Proteomes" id="UP000030300">
    <property type="component" value="Chromosome"/>
</dbReference>
<evidence type="ECO:0000313" key="2">
    <source>
        <dbReference type="Proteomes" id="UP000030300"/>
    </source>
</evidence>
<dbReference type="AlphaFoldDB" id="A0A0A1DKC2"/>
<protein>
    <submittedName>
        <fullName evidence="1">Uncharacterized protein</fullName>
    </submittedName>
</protein>
<dbReference type="KEGG" id="psim:KR76_01855"/>
<name>A0A0A1DKC2_NOCSI</name>
<evidence type="ECO:0000313" key="1">
    <source>
        <dbReference type="EMBL" id="AIY15825.1"/>
    </source>
</evidence>
<dbReference type="RefSeq" id="WP_038676218.1">
    <property type="nucleotide sequence ID" value="NZ_BJMC01000025.1"/>
</dbReference>
<dbReference type="HOGENOM" id="CLU_1553693_0_0_11"/>
<dbReference type="OrthoDB" id="7582652at2"/>
<accession>A0A0A1DKC2</accession>